<evidence type="ECO:0000313" key="1">
    <source>
        <dbReference type="EnsemblPlants" id="KQL31973"/>
    </source>
</evidence>
<dbReference type="Gramene" id="KQL31973">
    <property type="protein sequence ID" value="KQL31973"/>
    <property type="gene ID" value="SETIT_018831mg"/>
</dbReference>
<name>K3YX35_SETIT</name>
<protein>
    <submittedName>
        <fullName evidence="1">Uncharacterized protein</fullName>
    </submittedName>
</protein>
<reference evidence="2" key="1">
    <citation type="journal article" date="2012" name="Nat. Biotechnol.">
        <title>Reference genome sequence of the model plant Setaria.</title>
        <authorList>
            <person name="Bennetzen J.L."/>
            <person name="Schmutz J."/>
            <person name="Wang H."/>
            <person name="Percifield R."/>
            <person name="Hawkins J."/>
            <person name="Pontaroli A.C."/>
            <person name="Estep M."/>
            <person name="Feng L."/>
            <person name="Vaughn J.N."/>
            <person name="Grimwood J."/>
            <person name="Jenkins J."/>
            <person name="Barry K."/>
            <person name="Lindquist E."/>
            <person name="Hellsten U."/>
            <person name="Deshpande S."/>
            <person name="Wang X."/>
            <person name="Wu X."/>
            <person name="Mitros T."/>
            <person name="Triplett J."/>
            <person name="Yang X."/>
            <person name="Ye C.Y."/>
            <person name="Mauro-Herrera M."/>
            <person name="Wang L."/>
            <person name="Li P."/>
            <person name="Sharma M."/>
            <person name="Sharma R."/>
            <person name="Ronald P.C."/>
            <person name="Panaud O."/>
            <person name="Kellogg E.A."/>
            <person name="Brutnell T.P."/>
            <person name="Doust A.N."/>
            <person name="Tuskan G.A."/>
            <person name="Rokhsar D."/>
            <person name="Devos K.M."/>
        </authorList>
    </citation>
    <scope>NUCLEOTIDE SEQUENCE [LARGE SCALE GENOMIC DNA]</scope>
    <source>
        <strain evidence="2">cv. Yugu1</strain>
    </source>
</reference>
<proteinExistence type="predicted"/>
<accession>K3YX35</accession>
<keyword evidence="2" id="KW-1185">Reference proteome</keyword>
<evidence type="ECO:0000313" key="2">
    <source>
        <dbReference type="Proteomes" id="UP000004995"/>
    </source>
</evidence>
<organism evidence="1 2">
    <name type="scientific">Setaria italica</name>
    <name type="common">Foxtail millet</name>
    <name type="synonym">Panicum italicum</name>
    <dbReference type="NCBI Taxonomy" id="4555"/>
    <lineage>
        <taxon>Eukaryota</taxon>
        <taxon>Viridiplantae</taxon>
        <taxon>Streptophyta</taxon>
        <taxon>Embryophyta</taxon>
        <taxon>Tracheophyta</taxon>
        <taxon>Spermatophyta</taxon>
        <taxon>Magnoliopsida</taxon>
        <taxon>Liliopsida</taxon>
        <taxon>Poales</taxon>
        <taxon>Poaceae</taxon>
        <taxon>PACMAD clade</taxon>
        <taxon>Panicoideae</taxon>
        <taxon>Panicodae</taxon>
        <taxon>Paniceae</taxon>
        <taxon>Cenchrinae</taxon>
        <taxon>Setaria</taxon>
    </lineage>
</organism>
<dbReference type="EMBL" id="AGNK02000589">
    <property type="status" value="NOT_ANNOTATED_CDS"/>
    <property type="molecule type" value="Genomic_DNA"/>
</dbReference>
<dbReference type="AlphaFoldDB" id="K3YX35"/>
<reference evidence="1" key="2">
    <citation type="submission" date="2018-08" db="UniProtKB">
        <authorList>
            <consortium name="EnsemblPlants"/>
        </authorList>
    </citation>
    <scope>IDENTIFICATION</scope>
    <source>
        <strain evidence="1">Yugu1</strain>
    </source>
</reference>
<dbReference type="HOGENOM" id="CLU_2376795_0_0_1"/>
<dbReference type="Proteomes" id="UP000004995">
    <property type="component" value="Unassembled WGS sequence"/>
</dbReference>
<dbReference type="EnsemblPlants" id="KQL31973">
    <property type="protein sequence ID" value="KQL31973"/>
    <property type="gene ID" value="SETIT_018831mg"/>
</dbReference>
<sequence>MQREGNLIGIYLDCHIAIEMGQAVEDQYHVNKFSVCQEQHHQRTTMADQTCTNASNFSLRESITNGDQRPRQCSDCCCTSKFTTILQRYHAAKRM</sequence>
<dbReference type="InParanoid" id="K3YX35"/>